<keyword evidence="3" id="KW-1185">Reference proteome</keyword>
<reference evidence="2 3" key="1">
    <citation type="journal article" date="2018" name="Biotechnol. Biofuels">
        <title>Integrative visual omics of the white-rot fungus Polyporus brumalis exposes the biotechnological potential of its oxidative enzymes for delignifying raw plant biomass.</title>
        <authorList>
            <person name="Miyauchi S."/>
            <person name="Rancon A."/>
            <person name="Drula E."/>
            <person name="Hage H."/>
            <person name="Chaduli D."/>
            <person name="Favel A."/>
            <person name="Grisel S."/>
            <person name="Henrissat B."/>
            <person name="Herpoel-Gimbert I."/>
            <person name="Ruiz-Duenas F.J."/>
            <person name="Chevret D."/>
            <person name="Hainaut M."/>
            <person name="Lin J."/>
            <person name="Wang M."/>
            <person name="Pangilinan J."/>
            <person name="Lipzen A."/>
            <person name="Lesage-Meessen L."/>
            <person name="Navarro D."/>
            <person name="Riley R."/>
            <person name="Grigoriev I.V."/>
            <person name="Zhou S."/>
            <person name="Raouche S."/>
            <person name="Rosso M.N."/>
        </authorList>
    </citation>
    <scope>NUCLEOTIDE SEQUENCE [LARGE SCALE GENOMIC DNA]</scope>
    <source>
        <strain evidence="2 3">BRFM 1820</strain>
    </source>
</reference>
<sequence>MYPTLIIILCALDKSIHEKSADEHARNASLVFYRSPTRSRGAPSELLSATFASAAEEDVIPPSADAEGSQGHGERARAH</sequence>
<dbReference type="Proteomes" id="UP000256964">
    <property type="component" value="Unassembled WGS sequence"/>
</dbReference>
<accession>A0A371D4F8</accession>
<organism evidence="2 3">
    <name type="scientific">Lentinus brumalis</name>
    <dbReference type="NCBI Taxonomy" id="2498619"/>
    <lineage>
        <taxon>Eukaryota</taxon>
        <taxon>Fungi</taxon>
        <taxon>Dikarya</taxon>
        <taxon>Basidiomycota</taxon>
        <taxon>Agaricomycotina</taxon>
        <taxon>Agaricomycetes</taxon>
        <taxon>Polyporales</taxon>
        <taxon>Polyporaceae</taxon>
        <taxon>Lentinus</taxon>
    </lineage>
</organism>
<protein>
    <submittedName>
        <fullName evidence="2">Uncharacterized protein</fullName>
    </submittedName>
</protein>
<evidence type="ECO:0000313" key="2">
    <source>
        <dbReference type="EMBL" id="RDX47372.1"/>
    </source>
</evidence>
<dbReference type="OrthoDB" id="10516729at2759"/>
<dbReference type="EMBL" id="KZ857419">
    <property type="protein sequence ID" value="RDX47372.1"/>
    <property type="molecule type" value="Genomic_DNA"/>
</dbReference>
<proteinExistence type="predicted"/>
<gene>
    <name evidence="2" type="ORF">OH76DRAFT_1405986</name>
</gene>
<evidence type="ECO:0000256" key="1">
    <source>
        <dbReference type="SAM" id="MobiDB-lite"/>
    </source>
</evidence>
<dbReference type="AlphaFoldDB" id="A0A371D4F8"/>
<name>A0A371D4F8_9APHY</name>
<evidence type="ECO:0000313" key="3">
    <source>
        <dbReference type="Proteomes" id="UP000256964"/>
    </source>
</evidence>
<feature type="region of interest" description="Disordered" evidence="1">
    <location>
        <begin position="57"/>
        <end position="79"/>
    </location>
</feature>